<accession>A0A803LCE0</accession>
<proteinExistence type="predicted"/>
<evidence type="ECO:0000313" key="3">
    <source>
        <dbReference type="Proteomes" id="UP000596660"/>
    </source>
</evidence>
<evidence type="ECO:0000313" key="2">
    <source>
        <dbReference type="EnsemblPlants" id="AUR62009529-RA:cds"/>
    </source>
</evidence>
<protein>
    <submittedName>
        <fullName evidence="2">Uncharacterized protein</fullName>
    </submittedName>
</protein>
<dbReference type="EnsemblPlants" id="AUR62009529-RA">
    <property type="protein sequence ID" value="AUR62009529-RA:cds"/>
    <property type="gene ID" value="AUR62009529"/>
</dbReference>
<dbReference type="Gramene" id="AUR62009529-RA">
    <property type="protein sequence ID" value="AUR62009529-RA:cds"/>
    <property type="gene ID" value="AUR62009529"/>
</dbReference>
<feature type="compositionally biased region" description="Polar residues" evidence="1">
    <location>
        <begin position="64"/>
        <end position="80"/>
    </location>
</feature>
<name>A0A803LCE0_CHEQI</name>
<dbReference type="Proteomes" id="UP000596660">
    <property type="component" value="Unplaced"/>
</dbReference>
<reference evidence="2" key="1">
    <citation type="journal article" date="2017" name="Nature">
        <title>The genome of Chenopodium quinoa.</title>
        <authorList>
            <person name="Jarvis D.E."/>
            <person name="Ho Y.S."/>
            <person name="Lightfoot D.J."/>
            <person name="Schmoeckel S.M."/>
            <person name="Li B."/>
            <person name="Borm T.J.A."/>
            <person name="Ohyanagi H."/>
            <person name="Mineta K."/>
            <person name="Michell C.T."/>
            <person name="Saber N."/>
            <person name="Kharbatia N.M."/>
            <person name="Rupper R.R."/>
            <person name="Sharp A.R."/>
            <person name="Dally N."/>
            <person name="Boughton B.A."/>
            <person name="Woo Y.H."/>
            <person name="Gao G."/>
            <person name="Schijlen E.G.W.M."/>
            <person name="Guo X."/>
            <person name="Momin A.A."/>
            <person name="Negrao S."/>
            <person name="Al-Babili S."/>
            <person name="Gehring C."/>
            <person name="Roessner U."/>
            <person name="Jung C."/>
            <person name="Murphy K."/>
            <person name="Arold S.T."/>
            <person name="Gojobori T."/>
            <person name="van der Linden C.G."/>
            <person name="van Loo E.N."/>
            <person name="Jellen E.N."/>
            <person name="Maughan P.J."/>
            <person name="Tester M."/>
        </authorList>
    </citation>
    <scope>NUCLEOTIDE SEQUENCE [LARGE SCALE GENOMIC DNA]</scope>
    <source>
        <strain evidence="2">cv. PI 614886</strain>
    </source>
</reference>
<evidence type="ECO:0000256" key="1">
    <source>
        <dbReference type="SAM" id="MobiDB-lite"/>
    </source>
</evidence>
<feature type="region of interest" description="Disordered" evidence="1">
    <location>
        <begin position="42"/>
        <end position="80"/>
    </location>
</feature>
<organism evidence="2 3">
    <name type="scientific">Chenopodium quinoa</name>
    <name type="common">Quinoa</name>
    <dbReference type="NCBI Taxonomy" id="63459"/>
    <lineage>
        <taxon>Eukaryota</taxon>
        <taxon>Viridiplantae</taxon>
        <taxon>Streptophyta</taxon>
        <taxon>Embryophyta</taxon>
        <taxon>Tracheophyta</taxon>
        <taxon>Spermatophyta</taxon>
        <taxon>Magnoliopsida</taxon>
        <taxon>eudicotyledons</taxon>
        <taxon>Gunneridae</taxon>
        <taxon>Pentapetalae</taxon>
        <taxon>Caryophyllales</taxon>
        <taxon>Chenopodiaceae</taxon>
        <taxon>Chenopodioideae</taxon>
        <taxon>Atripliceae</taxon>
        <taxon>Chenopodium</taxon>
    </lineage>
</organism>
<keyword evidence="3" id="KW-1185">Reference proteome</keyword>
<dbReference type="AlphaFoldDB" id="A0A803LCE0"/>
<reference evidence="2" key="2">
    <citation type="submission" date="2021-03" db="UniProtKB">
        <authorList>
            <consortium name="EnsemblPlants"/>
        </authorList>
    </citation>
    <scope>IDENTIFICATION</scope>
</reference>
<sequence>MMVQNNWSKTDYIVGESEDDDKEVRTDRERMQIGVGVLFDGDGSVLNQVPQARGRGRPMKHQPTLGTQSSQASIGHQPTQ</sequence>
<feature type="region of interest" description="Disordered" evidence="1">
    <location>
        <begin position="1"/>
        <end position="26"/>
    </location>
</feature>